<name>A0A194PX76_PAPXU</name>
<dbReference type="Proteomes" id="UP000053268">
    <property type="component" value="Unassembled WGS sequence"/>
</dbReference>
<proteinExistence type="predicted"/>
<keyword evidence="2" id="KW-1185">Reference proteome</keyword>
<dbReference type="PROSITE" id="PS51257">
    <property type="entry name" value="PROKAR_LIPOPROTEIN"/>
    <property type="match status" value="1"/>
</dbReference>
<gene>
    <name evidence="1" type="ORF">RR46_07365</name>
</gene>
<accession>A0A194PX76</accession>
<dbReference type="EMBL" id="KQ459589">
    <property type="protein sequence ID" value="KPI97618.1"/>
    <property type="molecule type" value="Genomic_DNA"/>
</dbReference>
<reference evidence="1 2" key="1">
    <citation type="journal article" date="2015" name="Nat. Commun.">
        <title>Outbred genome sequencing and CRISPR/Cas9 gene editing in butterflies.</title>
        <authorList>
            <person name="Li X."/>
            <person name="Fan D."/>
            <person name="Zhang W."/>
            <person name="Liu G."/>
            <person name="Zhang L."/>
            <person name="Zhao L."/>
            <person name="Fang X."/>
            <person name="Chen L."/>
            <person name="Dong Y."/>
            <person name="Chen Y."/>
            <person name="Ding Y."/>
            <person name="Zhao R."/>
            <person name="Feng M."/>
            <person name="Zhu Y."/>
            <person name="Feng Y."/>
            <person name="Jiang X."/>
            <person name="Zhu D."/>
            <person name="Xiang H."/>
            <person name="Feng X."/>
            <person name="Li S."/>
            <person name="Wang J."/>
            <person name="Zhang G."/>
            <person name="Kronforst M.R."/>
            <person name="Wang W."/>
        </authorList>
    </citation>
    <scope>NUCLEOTIDE SEQUENCE [LARGE SCALE GENOMIC DNA]</scope>
    <source>
        <strain evidence="1">Ya'a_city_454_Px</strain>
        <tissue evidence="1">Whole body</tissue>
    </source>
</reference>
<protein>
    <submittedName>
        <fullName evidence="1">Uncharacterized protein</fullName>
    </submittedName>
</protein>
<organism evidence="1 2">
    <name type="scientific">Papilio xuthus</name>
    <name type="common">Asian swallowtail butterfly</name>
    <dbReference type="NCBI Taxonomy" id="66420"/>
    <lineage>
        <taxon>Eukaryota</taxon>
        <taxon>Metazoa</taxon>
        <taxon>Ecdysozoa</taxon>
        <taxon>Arthropoda</taxon>
        <taxon>Hexapoda</taxon>
        <taxon>Insecta</taxon>
        <taxon>Pterygota</taxon>
        <taxon>Neoptera</taxon>
        <taxon>Endopterygota</taxon>
        <taxon>Lepidoptera</taxon>
        <taxon>Glossata</taxon>
        <taxon>Ditrysia</taxon>
        <taxon>Papilionoidea</taxon>
        <taxon>Papilionidae</taxon>
        <taxon>Papilioninae</taxon>
        <taxon>Papilio</taxon>
    </lineage>
</organism>
<evidence type="ECO:0000313" key="2">
    <source>
        <dbReference type="Proteomes" id="UP000053268"/>
    </source>
</evidence>
<dbReference type="AlphaFoldDB" id="A0A194PX76"/>
<dbReference type="STRING" id="66420.A0A194PX76"/>
<sequence>MRSGMCAGQWAVTVAGSCRAALPTDVEMRLRFPDTAHAPRACPPPAAQPDQPLCRAERCVGRRSTPARVALALTKEASDSSILASKSVKKSVDSLPDVETFRASRTSTKHSVKVTNCRRRGRLPAQPPAMPLSLSLVRNATQRRLNSAHSTVNSYLLILNDCLPKRDLRTRRCSPACWLPDRPHDAAGPLPRYAPLFPTPFPHFNAPLRLFPLLSIPPLTPTSFLQHTYTSVLRCRASHRASEALSVRGAAIVPARKPQRPPRLRDPTHLRDLCDLCDHRTLKHRTT</sequence>
<evidence type="ECO:0000313" key="1">
    <source>
        <dbReference type="EMBL" id="KPI97618.1"/>
    </source>
</evidence>